<name>A0ABW1JBW2_9ACTN</name>
<dbReference type="RefSeq" id="WP_345718270.1">
    <property type="nucleotide sequence ID" value="NZ_BAABFP010000008.1"/>
</dbReference>
<reference evidence="2" key="1">
    <citation type="journal article" date="2019" name="Int. J. Syst. Evol. Microbiol.">
        <title>The Global Catalogue of Microorganisms (GCM) 10K type strain sequencing project: providing services to taxonomists for standard genome sequencing and annotation.</title>
        <authorList>
            <consortium name="The Broad Institute Genomics Platform"/>
            <consortium name="The Broad Institute Genome Sequencing Center for Infectious Disease"/>
            <person name="Wu L."/>
            <person name="Ma J."/>
        </authorList>
    </citation>
    <scope>NUCLEOTIDE SEQUENCE [LARGE SCALE GENOMIC DNA]</scope>
    <source>
        <strain evidence="2">KACC 14249</strain>
    </source>
</reference>
<evidence type="ECO:0008006" key="3">
    <source>
        <dbReference type="Google" id="ProtNLM"/>
    </source>
</evidence>
<gene>
    <name evidence="1" type="ORF">ACFQDO_06595</name>
</gene>
<sequence length="373" mass="40975">MAAATRASVADQKQAEKLAAQLHAEERAAEVAAMNAQLAETYTEIDGLLAATLAVDDYVDLESLRVASVQHPPFSPGHLATTTPTMDPLVYPPEPVYEEPAAPKGMFASKKKHEDAIARAQAAHQEAVRRWNEHNQALYAGHVAEFERRRVAEQQRLTQLAAAEDRYRQECQAREEEARSRNEAITKFINDLAFDVPSAIEEYVGVVLSNSVYPESFPVAHEHTFDLATRELTMTAMVPEPAEVPVVKEFRYVKSKDEISPAPLPAREQKDRYAGAVWQVAVRTLHEVFEADRAGRIHSISLSVATSRIAPATGLTESIPLVQVAADRNAFTSFDLARVVPKATLEHLGAALSKSPFDLTPADIGPGVRTRKV</sequence>
<organism evidence="1 2">
    <name type="scientific">Angustibacter luteus</name>
    <dbReference type="NCBI Taxonomy" id="658456"/>
    <lineage>
        <taxon>Bacteria</taxon>
        <taxon>Bacillati</taxon>
        <taxon>Actinomycetota</taxon>
        <taxon>Actinomycetes</taxon>
        <taxon>Kineosporiales</taxon>
        <taxon>Kineosporiaceae</taxon>
    </lineage>
</organism>
<protein>
    <recommendedName>
        <fullName evidence="3">Restriction system protein</fullName>
    </recommendedName>
</protein>
<comment type="caution">
    <text evidence="1">The sequence shown here is derived from an EMBL/GenBank/DDBJ whole genome shotgun (WGS) entry which is preliminary data.</text>
</comment>
<evidence type="ECO:0000313" key="2">
    <source>
        <dbReference type="Proteomes" id="UP001596189"/>
    </source>
</evidence>
<dbReference type="Proteomes" id="UP001596189">
    <property type="component" value="Unassembled WGS sequence"/>
</dbReference>
<accession>A0ABW1JBW2</accession>
<proteinExistence type="predicted"/>
<dbReference type="EMBL" id="JBHSRD010000003">
    <property type="protein sequence ID" value="MFC6006797.1"/>
    <property type="molecule type" value="Genomic_DNA"/>
</dbReference>
<evidence type="ECO:0000313" key="1">
    <source>
        <dbReference type="EMBL" id="MFC6006797.1"/>
    </source>
</evidence>
<keyword evidence="2" id="KW-1185">Reference proteome</keyword>